<feature type="domain" description="HTH luxR-type" evidence="5">
    <location>
        <begin position="75"/>
        <end position="140"/>
    </location>
</feature>
<sequence>MRRTVVLYSLALAALVFILKFLEYRYFVRDLSMEFYLGLVAVMFTALGVWAGYKLTRKKPVVVEVPVRSFVLDEGLLAQLTISKREYEVLELIAKGLSNQEIANKLFVSLNTVKTHTSNLFSKLDVKRRTQAIEKAQSLRLLP</sequence>
<dbReference type="SMART" id="SM00421">
    <property type="entry name" value="HTH_LUXR"/>
    <property type="match status" value="1"/>
</dbReference>
<dbReference type="PANTHER" id="PTHR44688:SF25">
    <property type="entry name" value="HTH LUXR-TYPE DOMAIN-CONTAINING PROTEIN"/>
    <property type="match status" value="1"/>
</dbReference>
<dbReference type="RefSeq" id="WP_112746624.1">
    <property type="nucleotide sequence ID" value="NZ_QMFY01000003.1"/>
</dbReference>
<evidence type="ECO:0000256" key="2">
    <source>
        <dbReference type="ARBA" id="ARBA00023125"/>
    </source>
</evidence>
<dbReference type="GO" id="GO:0003677">
    <property type="term" value="F:DNA binding"/>
    <property type="evidence" value="ECO:0007669"/>
    <property type="project" value="UniProtKB-KW"/>
</dbReference>
<gene>
    <name evidence="6" type="ORF">DQQ10_09590</name>
</gene>
<dbReference type="EMBL" id="QMFY01000003">
    <property type="protein sequence ID" value="RAW01883.1"/>
    <property type="molecule type" value="Genomic_DNA"/>
</dbReference>
<dbReference type="Proteomes" id="UP000251889">
    <property type="component" value="Unassembled WGS sequence"/>
</dbReference>
<keyword evidence="2 6" id="KW-0238">DNA-binding</keyword>
<comment type="caution">
    <text evidence="6">The sequence shown here is derived from an EMBL/GenBank/DDBJ whole genome shotgun (WGS) entry which is preliminary data.</text>
</comment>
<evidence type="ECO:0000313" key="7">
    <source>
        <dbReference type="Proteomes" id="UP000251889"/>
    </source>
</evidence>
<dbReference type="PRINTS" id="PR00038">
    <property type="entry name" value="HTHLUXR"/>
</dbReference>
<dbReference type="CDD" id="cd06170">
    <property type="entry name" value="LuxR_C_like"/>
    <property type="match status" value="1"/>
</dbReference>
<feature type="transmembrane region" description="Helical" evidence="4">
    <location>
        <begin position="35"/>
        <end position="53"/>
    </location>
</feature>
<dbReference type="InterPro" id="IPR016032">
    <property type="entry name" value="Sig_transdc_resp-reg_C-effctor"/>
</dbReference>
<dbReference type="OrthoDB" id="9807565at2"/>
<keyword evidence="4" id="KW-0812">Transmembrane</keyword>
<dbReference type="AlphaFoldDB" id="A0A364Y4Y8"/>
<dbReference type="PANTHER" id="PTHR44688">
    <property type="entry name" value="DNA-BINDING TRANSCRIPTIONAL ACTIVATOR DEVR_DOSR"/>
    <property type="match status" value="1"/>
</dbReference>
<evidence type="ECO:0000313" key="6">
    <source>
        <dbReference type="EMBL" id="RAW01883.1"/>
    </source>
</evidence>
<dbReference type="Pfam" id="PF00196">
    <property type="entry name" value="GerE"/>
    <property type="match status" value="1"/>
</dbReference>
<keyword evidence="7" id="KW-1185">Reference proteome</keyword>
<evidence type="ECO:0000256" key="3">
    <source>
        <dbReference type="ARBA" id="ARBA00023163"/>
    </source>
</evidence>
<feature type="transmembrane region" description="Helical" evidence="4">
    <location>
        <begin position="6"/>
        <end position="23"/>
    </location>
</feature>
<evidence type="ECO:0000256" key="1">
    <source>
        <dbReference type="ARBA" id="ARBA00023015"/>
    </source>
</evidence>
<proteinExistence type="predicted"/>
<dbReference type="PROSITE" id="PS00622">
    <property type="entry name" value="HTH_LUXR_1"/>
    <property type="match status" value="1"/>
</dbReference>
<dbReference type="PROSITE" id="PS50043">
    <property type="entry name" value="HTH_LUXR_2"/>
    <property type="match status" value="1"/>
</dbReference>
<reference evidence="6 7" key="1">
    <citation type="submission" date="2018-06" db="EMBL/GenBank/DDBJ databases">
        <title>Chryseolinea flavus sp. nov., a member of the phylum Bacteroidetes isolated from soil.</title>
        <authorList>
            <person name="Li Y."/>
            <person name="Wang J."/>
        </authorList>
    </citation>
    <scope>NUCLEOTIDE SEQUENCE [LARGE SCALE GENOMIC DNA]</scope>
    <source>
        <strain evidence="6 7">SDU1-6</strain>
    </source>
</reference>
<dbReference type="GO" id="GO:0006355">
    <property type="term" value="P:regulation of DNA-templated transcription"/>
    <property type="evidence" value="ECO:0007669"/>
    <property type="project" value="InterPro"/>
</dbReference>
<organism evidence="6 7">
    <name type="scientific">Pseudochryseolinea flava</name>
    <dbReference type="NCBI Taxonomy" id="2059302"/>
    <lineage>
        <taxon>Bacteria</taxon>
        <taxon>Pseudomonadati</taxon>
        <taxon>Bacteroidota</taxon>
        <taxon>Cytophagia</taxon>
        <taxon>Cytophagales</taxon>
        <taxon>Fulvivirgaceae</taxon>
        <taxon>Pseudochryseolinea</taxon>
    </lineage>
</organism>
<dbReference type="InterPro" id="IPR000792">
    <property type="entry name" value="Tscrpt_reg_LuxR_C"/>
</dbReference>
<keyword evidence="1" id="KW-0805">Transcription regulation</keyword>
<name>A0A364Y4Y8_9BACT</name>
<keyword evidence="4" id="KW-1133">Transmembrane helix</keyword>
<keyword evidence="4" id="KW-0472">Membrane</keyword>
<keyword evidence="3" id="KW-0804">Transcription</keyword>
<dbReference type="InterPro" id="IPR036388">
    <property type="entry name" value="WH-like_DNA-bd_sf"/>
</dbReference>
<accession>A0A364Y4Y8</accession>
<evidence type="ECO:0000256" key="4">
    <source>
        <dbReference type="SAM" id="Phobius"/>
    </source>
</evidence>
<dbReference type="Gene3D" id="1.10.10.10">
    <property type="entry name" value="Winged helix-like DNA-binding domain superfamily/Winged helix DNA-binding domain"/>
    <property type="match status" value="1"/>
</dbReference>
<evidence type="ECO:0000259" key="5">
    <source>
        <dbReference type="PROSITE" id="PS50043"/>
    </source>
</evidence>
<protein>
    <submittedName>
        <fullName evidence="6">DNA-binding response regulator</fullName>
    </submittedName>
</protein>
<dbReference type="SUPFAM" id="SSF46894">
    <property type="entry name" value="C-terminal effector domain of the bipartite response regulators"/>
    <property type="match status" value="1"/>
</dbReference>